<evidence type="ECO:0000256" key="1">
    <source>
        <dbReference type="SAM" id="MobiDB-lite"/>
    </source>
</evidence>
<feature type="region of interest" description="Disordered" evidence="1">
    <location>
        <begin position="87"/>
        <end position="224"/>
    </location>
</feature>
<organism evidence="2 3">
    <name type="scientific">Postia placenta MAD-698-R-SB12</name>
    <dbReference type="NCBI Taxonomy" id="670580"/>
    <lineage>
        <taxon>Eukaryota</taxon>
        <taxon>Fungi</taxon>
        <taxon>Dikarya</taxon>
        <taxon>Basidiomycota</taxon>
        <taxon>Agaricomycotina</taxon>
        <taxon>Agaricomycetes</taxon>
        <taxon>Polyporales</taxon>
        <taxon>Adustoporiaceae</taxon>
        <taxon>Rhodonia</taxon>
    </lineage>
</organism>
<dbReference type="EMBL" id="KZ110591">
    <property type="protein sequence ID" value="OSX68062.1"/>
    <property type="molecule type" value="Genomic_DNA"/>
</dbReference>
<accession>A0A1X6NHN3</accession>
<feature type="compositionally biased region" description="Acidic residues" evidence="1">
    <location>
        <begin position="138"/>
        <end position="156"/>
    </location>
</feature>
<dbReference type="RefSeq" id="XP_024344856.1">
    <property type="nucleotide sequence ID" value="XM_024483823.1"/>
</dbReference>
<dbReference type="GeneID" id="36328772"/>
<reference evidence="2 3" key="1">
    <citation type="submission" date="2017-04" db="EMBL/GenBank/DDBJ databases">
        <title>Genome Sequence of the Model Brown-Rot Fungus Postia placenta SB12.</title>
        <authorList>
            <consortium name="DOE Joint Genome Institute"/>
            <person name="Gaskell J."/>
            <person name="Kersten P."/>
            <person name="Larrondo L.F."/>
            <person name="Canessa P."/>
            <person name="Martinez D."/>
            <person name="Hibbett D."/>
            <person name="Schmoll M."/>
            <person name="Kubicek C.P."/>
            <person name="Martinez A.T."/>
            <person name="Yadav J."/>
            <person name="Master E."/>
            <person name="Magnuson J.K."/>
            <person name="James T."/>
            <person name="Yaver D."/>
            <person name="Berka R."/>
            <person name="Labutti K."/>
            <person name="Lipzen A."/>
            <person name="Aerts A."/>
            <person name="Barry K."/>
            <person name="Henrissat B."/>
            <person name="Blanchette R."/>
            <person name="Grigoriev I."/>
            <person name="Cullen D."/>
        </authorList>
    </citation>
    <scope>NUCLEOTIDE SEQUENCE [LARGE SCALE GENOMIC DNA]</scope>
    <source>
        <strain evidence="2 3">MAD-698-R-SB12</strain>
    </source>
</reference>
<keyword evidence="3" id="KW-1185">Reference proteome</keyword>
<proteinExistence type="predicted"/>
<feature type="compositionally biased region" description="Low complexity" evidence="1">
    <location>
        <begin position="159"/>
        <end position="196"/>
    </location>
</feature>
<evidence type="ECO:0000313" key="3">
    <source>
        <dbReference type="Proteomes" id="UP000194127"/>
    </source>
</evidence>
<feature type="non-terminal residue" evidence="2">
    <location>
        <position position="1"/>
    </location>
</feature>
<dbReference type="AlphaFoldDB" id="A0A1X6NHN3"/>
<protein>
    <submittedName>
        <fullName evidence="2">Uncharacterized protein</fullName>
    </submittedName>
</protein>
<dbReference type="Proteomes" id="UP000194127">
    <property type="component" value="Unassembled WGS sequence"/>
</dbReference>
<evidence type="ECO:0000313" key="2">
    <source>
        <dbReference type="EMBL" id="OSX68062.1"/>
    </source>
</evidence>
<gene>
    <name evidence="2" type="ORF">POSPLADRAFT_1129231</name>
</gene>
<sequence>IAYDTSPPLKGRTLRYLHFSYAHLPFLPPSNVAACQGQVHAFDSQDLIDVYIPDGPETVLYRCEQQPCPNRTPRSIEEDYPRYKAIRRAQHPLGPRSTLASRSASRHSRPVSPTSRLPQTVVAGPSQAQGDLPPDPVPEPEPEKDDSEEGVLESESMDPARPTSPTALAPASAIPDRKATTAASAPTASSVPPDADNVVPRSHPRQGDVETPPPTPIRQQNRHRVQPVPITATHLLAGQHVVDHHRA</sequence>
<name>A0A1X6NHN3_9APHY</name>